<dbReference type="SUPFAM" id="SSF110849">
    <property type="entry name" value="ParB/Sulfiredoxin"/>
    <property type="match status" value="1"/>
</dbReference>
<comment type="caution">
    <text evidence="8">The sequence shown here is derived from an EMBL/GenBank/DDBJ whole genome shotgun (WGS) entry which is preliminary data.</text>
</comment>
<dbReference type="GO" id="GO:0007059">
    <property type="term" value="P:chromosome segregation"/>
    <property type="evidence" value="ECO:0007669"/>
    <property type="project" value="TreeGrafter"/>
</dbReference>
<dbReference type="Gene3D" id="3.90.1530.10">
    <property type="entry name" value="Conserved hypothetical protein from pyrococcus furiosus pfu- 392566-001, ParB domain"/>
    <property type="match status" value="1"/>
</dbReference>
<dbReference type="GO" id="GO:0045881">
    <property type="term" value="P:positive regulation of sporulation resulting in formation of a cellular spore"/>
    <property type="evidence" value="ECO:0007669"/>
    <property type="project" value="TreeGrafter"/>
</dbReference>
<proteinExistence type="inferred from homology"/>
<evidence type="ECO:0000256" key="1">
    <source>
        <dbReference type="ARBA" id="ARBA00006594"/>
    </source>
</evidence>
<dbReference type="InterPro" id="IPR029063">
    <property type="entry name" value="SAM-dependent_MTases_sf"/>
</dbReference>
<dbReference type="InterPro" id="IPR050336">
    <property type="entry name" value="Chromosome_partition/occlusion"/>
</dbReference>
<dbReference type="Pfam" id="PF01555">
    <property type="entry name" value="N6_N4_Mtase"/>
    <property type="match status" value="1"/>
</dbReference>
<evidence type="ECO:0000256" key="4">
    <source>
        <dbReference type="ARBA" id="ARBA00022679"/>
    </source>
</evidence>
<dbReference type="InterPro" id="IPR015840">
    <property type="entry name" value="DNA_MeTrfase_ParB"/>
</dbReference>
<reference evidence="8 9" key="1">
    <citation type="submission" date="2015-01" db="EMBL/GenBank/DDBJ databases">
        <title>Genome of Sphingomonas taxi strain 30a.</title>
        <authorList>
            <person name="Eevers N."/>
            <person name="Van Hamme J."/>
            <person name="Bottos E."/>
            <person name="Weyens N."/>
            <person name="Vangronsveld J."/>
        </authorList>
    </citation>
    <scope>NUCLEOTIDE SEQUENCE [LARGE SCALE GENOMIC DNA]</scope>
    <source>
        <strain evidence="8 9">30a</strain>
    </source>
</reference>
<name>A0A0D1M4U3_9SPHN</name>
<dbReference type="EC" id="2.1.1.72" evidence="2"/>
<dbReference type="InterPro" id="IPR003115">
    <property type="entry name" value="ParB_N"/>
</dbReference>
<keyword evidence="3" id="KW-0489">Methyltransferase</keyword>
<dbReference type="PANTHER" id="PTHR33375:SF1">
    <property type="entry name" value="CHROMOSOME-PARTITIONING PROTEIN PARB-RELATED"/>
    <property type="match status" value="1"/>
</dbReference>
<sequence>MRLVAELVPYARNARTHSDEQVQQIARSIQAFGWTTPVLIRAETNGIIAGHGRLLAAEKLGIAEVPTLQAVGWTDAQVRAYTLADNKLALNAGWDETLLAAELRDLEELDFDMDLTGFSEAELEALNRAASRFLTDPDDVPNLSPVPVSRIGDIWQLGAHRVLCGDSTAADQVSMLMAGQLADACWTDPPYNVDYQGTAGRIANDKMESDAFQRFLGEAMSVAFGALQPGGPCYVAHADTEGLAFRAAFRSAGFKLSGCLIWRKNALVLGRSDYQWQHEPVLYGWKPGARHSWYGGRKATTISELCGSVFTQNADGTVLVRVGQESLLISGTGLKAQALEPSVLWIDRPTRSAEHPTIKPVELIARMLRNSTKADDLVLDVFGGSGSTLICCEMLGRAARLCELDPRFVDVIVRRWQEFTGREAVLEGDTRTFAAVEQQRANGGER</sequence>
<dbReference type="EMBL" id="JXTP01000095">
    <property type="protein sequence ID" value="KIU25872.1"/>
    <property type="molecule type" value="Genomic_DNA"/>
</dbReference>
<comment type="similarity">
    <text evidence="1">Belongs to the N(4)/N(6)-methyltransferase family.</text>
</comment>
<evidence type="ECO:0000256" key="3">
    <source>
        <dbReference type="ARBA" id="ARBA00022603"/>
    </source>
</evidence>
<dbReference type="CDD" id="cd16403">
    <property type="entry name" value="ParB_N_like_MT"/>
    <property type="match status" value="1"/>
</dbReference>
<accession>A0A0D1M4U3</accession>
<dbReference type="GO" id="GO:0003677">
    <property type="term" value="F:DNA binding"/>
    <property type="evidence" value="ECO:0007669"/>
    <property type="project" value="InterPro"/>
</dbReference>
<dbReference type="Pfam" id="PF02195">
    <property type="entry name" value="ParB_N"/>
    <property type="match status" value="1"/>
</dbReference>
<dbReference type="InterPro" id="IPR036086">
    <property type="entry name" value="ParB/Sulfiredoxin_sf"/>
</dbReference>
<comment type="catalytic activity">
    <reaction evidence="6">
        <text>a 2'-deoxyadenosine in DNA + S-adenosyl-L-methionine = an N(6)-methyl-2'-deoxyadenosine in DNA + S-adenosyl-L-homocysteine + H(+)</text>
        <dbReference type="Rhea" id="RHEA:15197"/>
        <dbReference type="Rhea" id="RHEA-COMP:12418"/>
        <dbReference type="Rhea" id="RHEA-COMP:12419"/>
        <dbReference type="ChEBI" id="CHEBI:15378"/>
        <dbReference type="ChEBI" id="CHEBI:57856"/>
        <dbReference type="ChEBI" id="CHEBI:59789"/>
        <dbReference type="ChEBI" id="CHEBI:90615"/>
        <dbReference type="ChEBI" id="CHEBI:90616"/>
        <dbReference type="EC" id="2.1.1.72"/>
    </reaction>
</comment>
<dbReference type="SUPFAM" id="SSF53335">
    <property type="entry name" value="S-adenosyl-L-methionine-dependent methyltransferases"/>
    <property type="match status" value="1"/>
</dbReference>
<dbReference type="PRINTS" id="PR00506">
    <property type="entry name" value="D21N6MTFRASE"/>
</dbReference>
<evidence type="ECO:0000313" key="8">
    <source>
        <dbReference type="EMBL" id="KIU25872.1"/>
    </source>
</evidence>
<dbReference type="PATRIC" id="fig|1549858.7.peg.3464"/>
<evidence type="ECO:0000256" key="2">
    <source>
        <dbReference type="ARBA" id="ARBA00011900"/>
    </source>
</evidence>
<dbReference type="Gene3D" id="3.40.50.150">
    <property type="entry name" value="Vaccinia Virus protein VP39"/>
    <property type="match status" value="1"/>
</dbReference>
<protein>
    <recommendedName>
        <fullName evidence="2">site-specific DNA-methyltransferase (adenine-specific)</fullName>
        <ecNumber evidence="2">2.1.1.72</ecNumber>
    </recommendedName>
</protein>
<dbReference type="InterPro" id="IPR002295">
    <property type="entry name" value="N4/N6-MTase_EcoPI_Mod-like"/>
</dbReference>
<dbReference type="GO" id="GO:0008170">
    <property type="term" value="F:N-methyltransferase activity"/>
    <property type="evidence" value="ECO:0007669"/>
    <property type="project" value="InterPro"/>
</dbReference>
<dbReference type="Proteomes" id="UP000033203">
    <property type="component" value="Unassembled WGS sequence"/>
</dbReference>
<dbReference type="GO" id="GO:0032259">
    <property type="term" value="P:methylation"/>
    <property type="evidence" value="ECO:0007669"/>
    <property type="project" value="UniProtKB-KW"/>
</dbReference>
<dbReference type="REBASE" id="114708">
    <property type="entry name" value="M.Sta30aORF17800P"/>
</dbReference>
<dbReference type="GO" id="GO:0009007">
    <property type="term" value="F:site-specific DNA-methyltransferase (adenine-specific) activity"/>
    <property type="evidence" value="ECO:0007669"/>
    <property type="project" value="UniProtKB-EC"/>
</dbReference>
<dbReference type="PIRSF" id="PIRSF036758">
    <property type="entry name" value="Aden_M_ParB"/>
    <property type="match status" value="1"/>
</dbReference>
<keyword evidence="4" id="KW-0808">Transferase</keyword>
<dbReference type="AlphaFoldDB" id="A0A0D1M4U3"/>
<evidence type="ECO:0000313" key="9">
    <source>
        <dbReference type="Proteomes" id="UP000033203"/>
    </source>
</evidence>
<gene>
    <name evidence="8" type="ORF">SR41_17800</name>
</gene>
<evidence type="ECO:0000256" key="5">
    <source>
        <dbReference type="ARBA" id="ARBA00022691"/>
    </source>
</evidence>
<keyword evidence="5" id="KW-0949">S-adenosyl-L-methionine</keyword>
<evidence type="ECO:0000256" key="6">
    <source>
        <dbReference type="ARBA" id="ARBA00047942"/>
    </source>
</evidence>
<dbReference type="PANTHER" id="PTHR33375">
    <property type="entry name" value="CHROMOSOME-PARTITIONING PROTEIN PARB-RELATED"/>
    <property type="match status" value="1"/>
</dbReference>
<feature type="domain" description="ParB-like N-terminal" evidence="7">
    <location>
        <begin position="1"/>
        <end position="87"/>
    </location>
</feature>
<dbReference type="SMART" id="SM00470">
    <property type="entry name" value="ParB"/>
    <property type="match status" value="1"/>
</dbReference>
<evidence type="ECO:0000259" key="7">
    <source>
        <dbReference type="SMART" id="SM00470"/>
    </source>
</evidence>
<organism evidence="8 9">
    <name type="scientific">Sphingomonas melonis</name>
    <dbReference type="NCBI Taxonomy" id="152682"/>
    <lineage>
        <taxon>Bacteria</taxon>
        <taxon>Pseudomonadati</taxon>
        <taxon>Pseudomonadota</taxon>
        <taxon>Alphaproteobacteria</taxon>
        <taxon>Sphingomonadales</taxon>
        <taxon>Sphingomonadaceae</taxon>
        <taxon>Sphingomonas</taxon>
    </lineage>
</organism>
<dbReference type="GO" id="GO:0005694">
    <property type="term" value="C:chromosome"/>
    <property type="evidence" value="ECO:0007669"/>
    <property type="project" value="TreeGrafter"/>
</dbReference>
<dbReference type="InterPro" id="IPR002941">
    <property type="entry name" value="DNA_methylase_N4/N6"/>
</dbReference>